<gene>
    <name evidence="1" type="ORF">E5331_16760</name>
</gene>
<evidence type="ECO:0000313" key="1">
    <source>
        <dbReference type="EMBL" id="TGY76957.1"/>
    </source>
</evidence>
<reference evidence="1" key="1">
    <citation type="submission" date="2019-04" db="EMBL/GenBank/DDBJ databases">
        <title>Microbes associate with the intestines of laboratory mice.</title>
        <authorList>
            <person name="Navarre W."/>
            <person name="Wong E."/>
            <person name="Huang K."/>
            <person name="Tropini C."/>
            <person name="Ng K."/>
            <person name="Yu B."/>
        </authorList>
    </citation>
    <scope>NUCLEOTIDE SEQUENCE</scope>
    <source>
        <strain evidence="1">NM04_E33</strain>
    </source>
</reference>
<accession>A0AC61RC72</accession>
<comment type="caution">
    <text evidence="1">The sequence shown here is derived from an EMBL/GenBank/DDBJ whole genome shotgun (WGS) entry which is preliminary data.</text>
</comment>
<organism evidence="1 2">
    <name type="scientific">Lepagella muris</name>
    <dbReference type="NCBI Taxonomy" id="3032870"/>
    <lineage>
        <taxon>Bacteria</taxon>
        <taxon>Pseudomonadati</taxon>
        <taxon>Bacteroidota</taxon>
        <taxon>Bacteroidia</taxon>
        <taxon>Bacteroidales</taxon>
        <taxon>Muribaculaceae</taxon>
        <taxon>Lepagella</taxon>
    </lineage>
</organism>
<sequence length="110" mass="11774">MKHILLTSALSLIALLSSASTTGVPESGWESVKSDVQDTRMVVKEPEIEIRTAPLLIVVSTSQQVRIKIFSILGRLVSDATLQPGTSRLSLDSHGVYIVKAGTLTCKVAI</sequence>
<dbReference type="EMBL" id="SRYB01000033">
    <property type="protein sequence ID" value="TGY76957.1"/>
    <property type="molecule type" value="Genomic_DNA"/>
</dbReference>
<name>A0AC61RC72_9BACT</name>
<keyword evidence="2" id="KW-1185">Reference proteome</keyword>
<dbReference type="Proteomes" id="UP000306319">
    <property type="component" value="Unassembled WGS sequence"/>
</dbReference>
<proteinExistence type="predicted"/>
<protein>
    <submittedName>
        <fullName evidence="1">T9SS type A sorting domain-containing protein</fullName>
    </submittedName>
</protein>
<evidence type="ECO:0000313" key="2">
    <source>
        <dbReference type="Proteomes" id="UP000306319"/>
    </source>
</evidence>